<protein>
    <recommendedName>
        <fullName evidence="2">Protein kinase domain-containing protein</fullName>
    </recommendedName>
</protein>
<dbReference type="RefSeq" id="WP_353719487.1">
    <property type="nucleotide sequence ID" value="NZ_CP159289.1"/>
</dbReference>
<sequence>MISEIEMIDRVMRATHFNELKQHNGSVLQFKDILKTIHPDKCKHPQAQEATNRLLAMHRHFTDGSPYTDDSGEFLTNDFWVKYRGEEFVIAAAKQKQQQVMAGAGAHLKRYMPYVWDSDRSLLLDQRAIPLVNLTLPQEHVNWVVSRLLEFCMLLHRQLGMAHLGLTPAHVMLVPETHGIAVAGFYHAVALDSRVSTISAAYRHWYPGSLLDSKKATENADLEMVKRVGAYLLGDRSGLGNALIRTHHREFVDFLLGADDDSLSCYEKYREMLDKNFRSQFIHLNI</sequence>
<gene>
    <name evidence="1" type="ORF">ABV298_28275</name>
</gene>
<dbReference type="AlphaFoldDB" id="A0AAU8FKE3"/>
<accession>A0AAU8FKE3</accession>
<evidence type="ECO:0000313" key="1">
    <source>
        <dbReference type="EMBL" id="XCH24164.1"/>
    </source>
</evidence>
<proteinExistence type="predicted"/>
<evidence type="ECO:0008006" key="2">
    <source>
        <dbReference type="Google" id="ProtNLM"/>
    </source>
</evidence>
<dbReference type="EMBL" id="CP159289">
    <property type="protein sequence ID" value="XCH24164.1"/>
    <property type="molecule type" value="Genomic_DNA"/>
</dbReference>
<reference evidence="1" key="1">
    <citation type="submission" date="2024-06" db="EMBL/GenBank/DDBJ databases">
        <title>Sequencing and assembly of the genome of Dyadobacter sp. strain 676, a symbiont of Cyamopsis tetragonoloba.</title>
        <authorList>
            <person name="Guro P."/>
            <person name="Sazanova A."/>
            <person name="Kuznetsova I."/>
            <person name="Belimov A."/>
            <person name="Safronova V."/>
        </authorList>
    </citation>
    <scope>NUCLEOTIDE SEQUENCE</scope>
    <source>
        <strain evidence="1">676</strain>
    </source>
</reference>
<name>A0AAU8FKE3_9BACT</name>
<organism evidence="1">
    <name type="scientific">Dyadobacter sp. 676</name>
    <dbReference type="NCBI Taxonomy" id="3088362"/>
    <lineage>
        <taxon>Bacteria</taxon>
        <taxon>Pseudomonadati</taxon>
        <taxon>Bacteroidota</taxon>
        <taxon>Cytophagia</taxon>
        <taxon>Cytophagales</taxon>
        <taxon>Spirosomataceae</taxon>
        <taxon>Dyadobacter</taxon>
    </lineage>
</organism>